<protein>
    <submittedName>
        <fullName evidence="1">Uncharacterized protein</fullName>
    </submittedName>
</protein>
<organism evidence="1 2">
    <name type="scientific">Salix viminalis</name>
    <name type="common">Common osier</name>
    <name type="synonym">Basket willow</name>
    <dbReference type="NCBI Taxonomy" id="40686"/>
    <lineage>
        <taxon>Eukaryota</taxon>
        <taxon>Viridiplantae</taxon>
        <taxon>Streptophyta</taxon>
        <taxon>Embryophyta</taxon>
        <taxon>Tracheophyta</taxon>
        <taxon>Spermatophyta</taxon>
        <taxon>Magnoliopsida</taxon>
        <taxon>eudicotyledons</taxon>
        <taxon>Gunneridae</taxon>
        <taxon>Pentapetalae</taxon>
        <taxon>rosids</taxon>
        <taxon>fabids</taxon>
        <taxon>Malpighiales</taxon>
        <taxon>Salicaceae</taxon>
        <taxon>Saliceae</taxon>
        <taxon>Salix</taxon>
    </lineage>
</organism>
<reference evidence="1" key="1">
    <citation type="submission" date="2022-11" db="EMBL/GenBank/DDBJ databases">
        <authorList>
            <person name="Hyden B.L."/>
            <person name="Feng K."/>
            <person name="Yates T."/>
            <person name="Jawdy S."/>
            <person name="Smart L.B."/>
            <person name="Muchero W."/>
        </authorList>
    </citation>
    <scope>NUCLEOTIDE SEQUENCE</scope>
    <source>
        <tissue evidence="1">Shoot tip</tissue>
    </source>
</reference>
<reference evidence="1" key="2">
    <citation type="journal article" date="2023" name="Int. J. Mol. Sci.">
        <title>De Novo Assembly and Annotation of 11 Diverse Shrub Willow (Salix) Genomes Reveals Novel Gene Organization in Sex-Linked Regions.</title>
        <authorList>
            <person name="Hyden B."/>
            <person name="Feng K."/>
            <person name="Yates T.B."/>
            <person name="Jawdy S."/>
            <person name="Cereghino C."/>
            <person name="Smart L.B."/>
            <person name="Muchero W."/>
        </authorList>
    </citation>
    <scope>NUCLEOTIDE SEQUENCE [LARGE SCALE GENOMIC DNA]</scope>
    <source>
        <tissue evidence="1">Shoot tip</tissue>
    </source>
</reference>
<dbReference type="Proteomes" id="UP001151529">
    <property type="component" value="Chromosome 8"/>
</dbReference>
<sequence length="73" mass="8691">MEEKCKSQDRRRLSPEIRQLGAVGAVKVAVRSLSIDGRSCIRKWFLYMKDILKSHQLQTWWSELWILRSQQLC</sequence>
<dbReference type="EMBL" id="JAPFFL010000012">
    <property type="protein sequence ID" value="KAJ6689133.1"/>
    <property type="molecule type" value="Genomic_DNA"/>
</dbReference>
<dbReference type="OrthoDB" id="447251at2759"/>
<dbReference type="AlphaFoldDB" id="A0A9Q0STQ0"/>
<accession>A0A9Q0STQ0</accession>
<proteinExistence type="predicted"/>
<gene>
    <name evidence="1" type="ORF">OIU85_005530</name>
</gene>
<evidence type="ECO:0000313" key="1">
    <source>
        <dbReference type="EMBL" id="KAJ6689133.1"/>
    </source>
</evidence>
<name>A0A9Q0STQ0_SALVM</name>
<keyword evidence="2" id="KW-1185">Reference proteome</keyword>
<evidence type="ECO:0000313" key="2">
    <source>
        <dbReference type="Proteomes" id="UP001151529"/>
    </source>
</evidence>
<comment type="caution">
    <text evidence="1">The sequence shown here is derived from an EMBL/GenBank/DDBJ whole genome shotgun (WGS) entry which is preliminary data.</text>
</comment>